<keyword evidence="6" id="KW-0931">ER-Golgi transport</keyword>
<dbReference type="GO" id="GO:0031201">
    <property type="term" value="C:SNARE complex"/>
    <property type="evidence" value="ECO:0007669"/>
    <property type="project" value="TreeGrafter"/>
</dbReference>
<organism evidence="12 13">
    <name type="scientific">Hesseltinella vesiculosa</name>
    <dbReference type="NCBI Taxonomy" id="101127"/>
    <lineage>
        <taxon>Eukaryota</taxon>
        <taxon>Fungi</taxon>
        <taxon>Fungi incertae sedis</taxon>
        <taxon>Mucoromycota</taxon>
        <taxon>Mucoromycotina</taxon>
        <taxon>Mucoromycetes</taxon>
        <taxon>Mucorales</taxon>
        <taxon>Cunninghamellaceae</taxon>
        <taxon>Hesseltinella</taxon>
    </lineage>
</organism>
<dbReference type="GO" id="GO:0005789">
    <property type="term" value="C:endoplasmic reticulum membrane"/>
    <property type="evidence" value="ECO:0007669"/>
    <property type="project" value="UniProtKB-SubCell"/>
</dbReference>
<evidence type="ECO:0008006" key="14">
    <source>
        <dbReference type="Google" id="ProtNLM"/>
    </source>
</evidence>
<evidence type="ECO:0000256" key="9">
    <source>
        <dbReference type="ARBA" id="ARBA00023136"/>
    </source>
</evidence>
<feature type="region of interest" description="Disordered" evidence="10">
    <location>
        <begin position="116"/>
        <end position="187"/>
    </location>
</feature>
<dbReference type="GO" id="GO:0006890">
    <property type="term" value="P:retrograde vesicle-mediated transport, Golgi to endoplasmic reticulum"/>
    <property type="evidence" value="ECO:0007669"/>
    <property type="project" value="TreeGrafter"/>
</dbReference>
<comment type="similarity">
    <text evidence="2">Belongs to the USE1 family.</text>
</comment>
<keyword evidence="8 11" id="KW-1133">Transmembrane helix</keyword>
<name>A0A1X2GC36_9FUNG</name>
<dbReference type="Pfam" id="PF09753">
    <property type="entry name" value="Use1"/>
    <property type="match status" value="1"/>
</dbReference>
<evidence type="ECO:0000313" key="13">
    <source>
        <dbReference type="Proteomes" id="UP000242146"/>
    </source>
</evidence>
<dbReference type="PANTHER" id="PTHR13050">
    <property type="entry name" value="USE1-LIKE PROTEIN"/>
    <property type="match status" value="1"/>
</dbReference>
<dbReference type="GO" id="GO:0005484">
    <property type="term" value="F:SNAP receptor activity"/>
    <property type="evidence" value="ECO:0007669"/>
    <property type="project" value="TreeGrafter"/>
</dbReference>
<dbReference type="GO" id="GO:0015031">
    <property type="term" value="P:protein transport"/>
    <property type="evidence" value="ECO:0007669"/>
    <property type="project" value="UniProtKB-KW"/>
</dbReference>
<dbReference type="CDD" id="cd15860">
    <property type="entry name" value="SNARE_USE1"/>
    <property type="match status" value="1"/>
</dbReference>
<evidence type="ECO:0000256" key="6">
    <source>
        <dbReference type="ARBA" id="ARBA00022892"/>
    </source>
</evidence>
<evidence type="ECO:0000256" key="2">
    <source>
        <dbReference type="ARBA" id="ARBA00007891"/>
    </source>
</evidence>
<keyword evidence="13" id="KW-1185">Reference proteome</keyword>
<evidence type="ECO:0000256" key="3">
    <source>
        <dbReference type="ARBA" id="ARBA00022448"/>
    </source>
</evidence>
<feature type="compositionally biased region" description="Acidic residues" evidence="10">
    <location>
        <begin position="139"/>
        <end position="148"/>
    </location>
</feature>
<dbReference type="Proteomes" id="UP000242146">
    <property type="component" value="Unassembled WGS sequence"/>
</dbReference>
<keyword evidence="7" id="KW-0653">Protein transport</keyword>
<comment type="caution">
    <text evidence="12">The sequence shown here is derived from an EMBL/GenBank/DDBJ whole genome shotgun (WGS) entry which is preliminary data.</text>
</comment>
<dbReference type="PANTHER" id="PTHR13050:SF7">
    <property type="entry name" value="VESICLE TRANSPORT PROTEIN USE1"/>
    <property type="match status" value="1"/>
</dbReference>
<dbReference type="AlphaFoldDB" id="A0A1X2GC36"/>
<proteinExistence type="inferred from homology"/>
<evidence type="ECO:0000256" key="10">
    <source>
        <dbReference type="SAM" id="MobiDB-lite"/>
    </source>
</evidence>
<evidence type="ECO:0000256" key="11">
    <source>
        <dbReference type="SAM" id="Phobius"/>
    </source>
</evidence>
<protein>
    <recommendedName>
        <fullName evidence="14">Vesicle transport protein USE1</fullName>
    </recommendedName>
</protein>
<evidence type="ECO:0000313" key="12">
    <source>
        <dbReference type="EMBL" id="ORX50225.1"/>
    </source>
</evidence>
<accession>A0A1X2GC36</accession>
<gene>
    <name evidence="12" type="ORF">DM01DRAFT_1409214</name>
</gene>
<dbReference type="OrthoDB" id="4506189at2759"/>
<evidence type="ECO:0000256" key="4">
    <source>
        <dbReference type="ARBA" id="ARBA00022692"/>
    </source>
</evidence>
<keyword evidence="4 11" id="KW-0812">Transmembrane</keyword>
<keyword evidence="3" id="KW-0813">Transport</keyword>
<keyword evidence="9 11" id="KW-0472">Membrane</keyword>
<sequence length="293" mass="34009">MAGTTDEVNIQRLLQYCEDQVQDDNADLSSLLERSKLLTYIQYLDFLAQKLRQRQSPGPNDYGQRIERLRHYFQESIKTRDHGVQQTEKERKAYLAQLQQLEQTDPDWLTALKRGDHQDEEDDDNEEPKKQNASGLDLDGWDDLEEDVLTTKVKVTTMPPPPSTSLPSSEPSLRQRPTKPNKSREEETANIENVLQHHRQLHDDITMDLSKMAKQLKMNTQNFGDVLQKDKKVLEDANTLVESNLSHMKQERKRLDAHYSKSWGTTCMNLGVVLFVCIMFVFVFFTIKFLPKA</sequence>
<evidence type="ECO:0000256" key="7">
    <source>
        <dbReference type="ARBA" id="ARBA00022927"/>
    </source>
</evidence>
<dbReference type="STRING" id="101127.A0A1X2GC36"/>
<dbReference type="InterPro" id="IPR019150">
    <property type="entry name" value="Vesicle_transport_protein_Use1"/>
</dbReference>
<dbReference type="EMBL" id="MCGT01000024">
    <property type="protein sequence ID" value="ORX50225.1"/>
    <property type="molecule type" value="Genomic_DNA"/>
</dbReference>
<reference evidence="12 13" key="1">
    <citation type="submission" date="2016-07" db="EMBL/GenBank/DDBJ databases">
        <title>Pervasive Adenine N6-methylation of Active Genes in Fungi.</title>
        <authorList>
            <consortium name="DOE Joint Genome Institute"/>
            <person name="Mondo S.J."/>
            <person name="Dannebaum R.O."/>
            <person name="Kuo R.C."/>
            <person name="Labutti K."/>
            <person name="Haridas S."/>
            <person name="Kuo A."/>
            <person name="Salamov A."/>
            <person name="Ahrendt S.R."/>
            <person name="Lipzen A."/>
            <person name="Sullivan W."/>
            <person name="Andreopoulos W.B."/>
            <person name="Clum A."/>
            <person name="Lindquist E."/>
            <person name="Daum C."/>
            <person name="Ramamoorthy G.K."/>
            <person name="Gryganskyi A."/>
            <person name="Culley D."/>
            <person name="Magnuson J.K."/>
            <person name="James T.Y."/>
            <person name="O'Malley M.A."/>
            <person name="Stajich J.E."/>
            <person name="Spatafora J.W."/>
            <person name="Visel A."/>
            <person name="Grigoriev I.V."/>
        </authorList>
    </citation>
    <scope>NUCLEOTIDE SEQUENCE [LARGE SCALE GENOMIC DNA]</scope>
    <source>
        <strain evidence="12 13">NRRL 3301</strain>
    </source>
</reference>
<evidence type="ECO:0000256" key="5">
    <source>
        <dbReference type="ARBA" id="ARBA00022824"/>
    </source>
</evidence>
<feature type="transmembrane region" description="Helical" evidence="11">
    <location>
        <begin position="270"/>
        <end position="290"/>
    </location>
</feature>
<comment type="subcellular location">
    <subcellularLocation>
        <location evidence="1">Endoplasmic reticulum membrane</location>
        <topology evidence="1">Single-pass type IV membrane protein</topology>
    </subcellularLocation>
</comment>
<evidence type="ECO:0000256" key="1">
    <source>
        <dbReference type="ARBA" id="ARBA00004163"/>
    </source>
</evidence>
<evidence type="ECO:0000256" key="8">
    <source>
        <dbReference type="ARBA" id="ARBA00022989"/>
    </source>
</evidence>
<keyword evidence="5" id="KW-0256">Endoplasmic reticulum</keyword>